<dbReference type="EMBL" id="KZ857440">
    <property type="protein sequence ID" value="RDX45217.1"/>
    <property type="molecule type" value="Genomic_DNA"/>
</dbReference>
<gene>
    <name evidence="1" type="ORF">OH76DRAFT_1301612</name>
</gene>
<keyword evidence="2" id="KW-1185">Reference proteome</keyword>
<protein>
    <recommendedName>
        <fullName evidence="3">DUF659 domain-containing protein</fullName>
    </recommendedName>
</protein>
<accession>A0A371CY62</accession>
<feature type="non-terminal residue" evidence="1">
    <location>
        <position position="69"/>
    </location>
</feature>
<name>A0A371CY62_9APHY</name>
<proteinExistence type="predicted"/>
<feature type="non-terminal residue" evidence="1">
    <location>
        <position position="1"/>
    </location>
</feature>
<dbReference type="AlphaFoldDB" id="A0A371CY62"/>
<evidence type="ECO:0000313" key="1">
    <source>
        <dbReference type="EMBL" id="RDX45217.1"/>
    </source>
</evidence>
<sequence length="69" mass="7683">KVLAMTADNAAANDTMMDILAQKLPEFGGKYARARCFDHIVNLCAKSVLRPFDVEKRRQGDAVQDAEKE</sequence>
<dbReference type="Proteomes" id="UP000256964">
    <property type="component" value="Unassembled WGS sequence"/>
</dbReference>
<evidence type="ECO:0008006" key="3">
    <source>
        <dbReference type="Google" id="ProtNLM"/>
    </source>
</evidence>
<evidence type="ECO:0000313" key="2">
    <source>
        <dbReference type="Proteomes" id="UP000256964"/>
    </source>
</evidence>
<organism evidence="1 2">
    <name type="scientific">Lentinus brumalis</name>
    <dbReference type="NCBI Taxonomy" id="2498619"/>
    <lineage>
        <taxon>Eukaryota</taxon>
        <taxon>Fungi</taxon>
        <taxon>Dikarya</taxon>
        <taxon>Basidiomycota</taxon>
        <taxon>Agaricomycotina</taxon>
        <taxon>Agaricomycetes</taxon>
        <taxon>Polyporales</taxon>
        <taxon>Polyporaceae</taxon>
        <taxon>Lentinus</taxon>
    </lineage>
</organism>
<reference evidence="1 2" key="1">
    <citation type="journal article" date="2018" name="Biotechnol. Biofuels">
        <title>Integrative visual omics of the white-rot fungus Polyporus brumalis exposes the biotechnological potential of its oxidative enzymes for delignifying raw plant biomass.</title>
        <authorList>
            <person name="Miyauchi S."/>
            <person name="Rancon A."/>
            <person name="Drula E."/>
            <person name="Hage H."/>
            <person name="Chaduli D."/>
            <person name="Favel A."/>
            <person name="Grisel S."/>
            <person name="Henrissat B."/>
            <person name="Herpoel-Gimbert I."/>
            <person name="Ruiz-Duenas F.J."/>
            <person name="Chevret D."/>
            <person name="Hainaut M."/>
            <person name="Lin J."/>
            <person name="Wang M."/>
            <person name="Pangilinan J."/>
            <person name="Lipzen A."/>
            <person name="Lesage-Meessen L."/>
            <person name="Navarro D."/>
            <person name="Riley R."/>
            <person name="Grigoriev I.V."/>
            <person name="Zhou S."/>
            <person name="Raouche S."/>
            <person name="Rosso M.N."/>
        </authorList>
    </citation>
    <scope>NUCLEOTIDE SEQUENCE [LARGE SCALE GENOMIC DNA]</scope>
    <source>
        <strain evidence="1 2">BRFM 1820</strain>
    </source>
</reference>